<sequence length="888" mass="104034">MKNKTETKLKKALFFKEYSHLLKHLAQISEEDLKNNQLPEPLKHAYAYLARREIGANATDISYGLFRSIHPVAHKGGIYSREGCLAKTITISKKKFKVVPIDEYDLKEIEQFIDLKKIKRIDPKSNYEKNDKGYYYKSDLHYNNFAHFEKKILGDLLGERDKKTPFIGLAYINNTPVFIMNDEFDKKNNMFGQYTGFTMLASNANKFFFNLARCYNSPKDFIDKELNLNLNDLYADESSSKNFEDNPYDKIKQLKENPSIVELLKYTTDYRGLIANKWLNTIKLIESNIDKNLFDKNKKVILQLINLLEKELARAFEYSKEDPVRFEYFFENASQLLYHLFQFTNKDALYHDYLQELKKITCPQGDVDFALKNSCMNAILSATYYAHEQFQKINERQLNDPIMLAEYQQVIDSELDKIQQKIKTLELSYPSETLEKLSLEEQQTHQKEYSTLTETKNFILKNKDKWLTDELETLKKISGGGSPDAGFSFYDSNEEQHDIINSLKEITKKYSNKFSLNYRFDNSFYFEVRQAELSSWKKSNENQIIYVAPVSEYYQDVDVIKQIIYKLADGNDKKEIPPTTKFYVIVDETLKKDPGIVQKIFDEFPEQCIGVSIVNSYNKSTMYKRAPAGFVMHCKKAGSEELKHEDVIHQQDFYLSTLIDHYIELKSGYEFEKRLKENQSLVKFFLTNPKQPNSQLEDYPLFLRSGLLHDHEDLPIKKEINRYKIRDSFNFLFSSSANFNNVQMNDGTKLFQRRASMGAIRSGQCLHQLAHFYFRGKKRGELYPAIQEAVNNILNQKEVNLTDAKIVLLAIVRGLELGVKEEDIPKLNQQLKTSLEQFPEDVKKHINFVLTGVDERDKDSKLYRFFHHNKVYSELEVKEQQERPRAPN</sequence>
<organism evidence="1 2">
    <name type="scientific">Legionella santicrucis</name>
    <dbReference type="NCBI Taxonomy" id="45074"/>
    <lineage>
        <taxon>Bacteria</taxon>
        <taxon>Pseudomonadati</taxon>
        <taxon>Pseudomonadota</taxon>
        <taxon>Gammaproteobacteria</taxon>
        <taxon>Legionellales</taxon>
        <taxon>Legionellaceae</taxon>
        <taxon>Legionella</taxon>
    </lineage>
</organism>
<keyword evidence="2" id="KW-1185">Reference proteome</keyword>
<dbReference type="OrthoDB" id="9878905at2"/>
<evidence type="ECO:0000313" key="2">
    <source>
        <dbReference type="Proteomes" id="UP000054703"/>
    </source>
</evidence>
<accession>A0A0W0Y9Z3</accession>
<dbReference type="PATRIC" id="fig|45074.5.peg.4343"/>
<evidence type="ECO:0000313" key="1">
    <source>
        <dbReference type="EMBL" id="KTD53632.1"/>
    </source>
</evidence>
<dbReference type="EMBL" id="LNYU01000091">
    <property type="protein sequence ID" value="KTD53632.1"/>
    <property type="molecule type" value="Genomic_DNA"/>
</dbReference>
<gene>
    <name evidence="1" type="ORF">Lsan_4042</name>
</gene>
<protein>
    <submittedName>
        <fullName evidence="1">Uncharacterized protein</fullName>
    </submittedName>
</protein>
<comment type="caution">
    <text evidence="1">The sequence shown here is derived from an EMBL/GenBank/DDBJ whole genome shotgun (WGS) entry which is preliminary data.</text>
</comment>
<name>A0A0W0Y9Z3_9GAMM</name>
<dbReference type="Proteomes" id="UP000054703">
    <property type="component" value="Unassembled WGS sequence"/>
</dbReference>
<reference evidence="1 2" key="1">
    <citation type="submission" date="2015-11" db="EMBL/GenBank/DDBJ databases">
        <title>Genomic analysis of 38 Legionella species identifies large and diverse effector repertoires.</title>
        <authorList>
            <person name="Burstein D."/>
            <person name="Amaro F."/>
            <person name="Zusman T."/>
            <person name="Lifshitz Z."/>
            <person name="Cohen O."/>
            <person name="Gilbert J.A."/>
            <person name="Pupko T."/>
            <person name="Shuman H.A."/>
            <person name="Segal G."/>
        </authorList>
    </citation>
    <scope>NUCLEOTIDE SEQUENCE [LARGE SCALE GENOMIC DNA]</scope>
    <source>
        <strain evidence="1 2">SC-63-C7</strain>
    </source>
</reference>
<dbReference type="AlphaFoldDB" id="A0A0W0Y9Z3"/>
<proteinExistence type="predicted"/>
<dbReference type="RefSeq" id="WP_058515915.1">
    <property type="nucleotide sequence ID" value="NZ_CAAAIH010000012.1"/>
</dbReference>